<dbReference type="GO" id="GO:0016929">
    <property type="term" value="F:deSUMOylase activity"/>
    <property type="evidence" value="ECO:0007669"/>
    <property type="project" value="TreeGrafter"/>
</dbReference>
<comment type="caution">
    <text evidence="7">The sequence shown here is derived from an EMBL/GenBank/DDBJ whole genome shotgun (WGS) entry which is preliminary data.</text>
</comment>
<dbReference type="EMBL" id="JAATJU010026499">
    <property type="protein sequence ID" value="KAH0501645.1"/>
    <property type="molecule type" value="Genomic_DNA"/>
</dbReference>
<dbReference type="GO" id="GO:0006508">
    <property type="term" value="P:proteolysis"/>
    <property type="evidence" value="ECO:0007669"/>
    <property type="project" value="UniProtKB-KW"/>
</dbReference>
<dbReference type="Proteomes" id="UP000710432">
    <property type="component" value="Unassembled WGS sequence"/>
</dbReference>
<evidence type="ECO:0000256" key="2">
    <source>
        <dbReference type="ARBA" id="ARBA00022670"/>
    </source>
</evidence>
<evidence type="ECO:0000313" key="7">
    <source>
        <dbReference type="EMBL" id="KAH0501645.1"/>
    </source>
</evidence>
<dbReference type="PROSITE" id="PS50600">
    <property type="entry name" value="ULP_PROTEASE"/>
    <property type="match status" value="1"/>
</dbReference>
<dbReference type="PANTHER" id="PTHR12606:SF11">
    <property type="entry name" value="SENTRIN-SPECIFIC PROTEASE 2"/>
    <property type="match status" value="1"/>
</dbReference>
<dbReference type="Pfam" id="PF02902">
    <property type="entry name" value="Peptidase_C48"/>
    <property type="match status" value="1"/>
</dbReference>
<keyword evidence="3" id="KW-0378">Hydrolase</keyword>
<organism evidence="7 8">
    <name type="scientific">Microtus ochrogaster</name>
    <name type="common">Prairie vole</name>
    <dbReference type="NCBI Taxonomy" id="79684"/>
    <lineage>
        <taxon>Eukaryota</taxon>
        <taxon>Metazoa</taxon>
        <taxon>Chordata</taxon>
        <taxon>Craniata</taxon>
        <taxon>Vertebrata</taxon>
        <taxon>Euteleostomi</taxon>
        <taxon>Mammalia</taxon>
        <taxon>Eutheria</taxon>
        <taxon>Euarchontoglires</taxon>
        <taxon>Glires</taxon>
        <taxon>Rodentia</taxon>
        <taxon>Myomorpha</taxon>
        <taxon>Muroidea</taxon>
        <taxon>Cricetidae</taxon>
        <taxon>Arvicolinae</taxon>
        <taxon>Microtus</taxon>
    </lineage>
</organism>
<dbReference type="SUPFAM" id="SSF54001">
    <property type="entry name" value="Cysteine proteinases"/>
    <property type="match status" value="1"/>
</dbReference>
<dbReference type="InterPro" id="IPR038765">
    <property type="entry name" value="Papain-like_cys_pep_sf"/>
</dbReference>
<evidence type="ECO:0000256" key="3">
    <source>
        <dbReference type="ARBA" id="ARBA00022801"/>
    </source>
</evidence>
<sequence length="179" mass="20823">MGRDQDQFPEVTTDDVEREITSALGPGPQDETLSSSFKMNVTREDMQTLQKGQWLNDEIINFYMSLLMERSKPPGFPAPHTFGTLTKEDHYLLGPNGQKRPDILVMIFQYLQDESKVRRDIDLNPMEWKQHSMTAEEIPLQLNQSDCGMFTCKYADYISREQPITFSQQHVPLFRKQMV</sequence>
<dbReference type="GO" id="GO:0016926">
    <property type="term" value="P:protein desumoylation"/>
    <property type="evidence" value="ECO:0007669"/>
    <property type="project" value="TreeGrafter"/>
</dbReference>
<gene>
    <name evidence="7" type="ORF">LTLLF_195885</name>
</gene>
<feature type="region of interest" description="Disordered" evidence="5">
    <location>
        <begin position="1"/>
        <end position="32"/>
    </location>
</feature>
<evidence type="ECO:0000259" key="6">
    <source>
        <dbReference type="PROSITE" id="PS50600"/>
    </source>
</evidence>
<accession>A0A8J6FYP3</accession>
<dbReference type="InterPro" id="IPR003653">
    <property type="entry name" value="Peptidase_C48_C"/>
</dbReference>
<reference evidence="7" key="1">
    <citation type="submission" date="2020-03" db="EMBL/GenBank/DDBJ databases">
        <title>Studies in the Genomics of Life Span.</title>
        <authorList>
            <person name="Glass D."/>
        </authorList>
    </citation>
    <scope>NUCLEOTIDE SEQUENCE</scope>
    <source>
        <strain evidence="7">LTLLF</strain>
        <tissue evidence="7">Muscle</tissue>
    </source>
</reference>
<feature type="domain" description="Ubiquitin-like protease family profile" evidence="6">
    <location>
        <begin position="39"/>
        <end position="158"/>
    </location>
</feature>
<evidence type="ECO:0000256" key="4">
    <source>
        <dbReference type="ARBA" id="ARBA00022807"/>
    </source>
</evidence>
<protein>
    <submittedName>
        <fullName evidence="7">Sentrin-specific protease 2</fullName>
    </submittedName>
</protein>
<comment type="similarity">
    <text evidence="1">Belongs to the peptidase C48 family.</text>
</comment>
<dbReference type="Gene3D" id="3.40.395.10">
    <property type="entry name" value="Adenoviral Proteinase, Chain A"/>
    <property type="match status" value="2"/>
</dbReference>
<evidence type="ECO:0000256" key="5">
    <source>
        <dbReference type="SAM" id="MobiDB-lite"/>
    </source>
</evidence>
<evidence type="ECO:0000256" key="1">
    <source>
        <dbReference type="ARBA" id="ARBA00005234"/>
    </source>
</evidence>
<dbReference type="GO" id="GO:0005634">
    <property type="term" value="C:nucleus"/>
    <property type="evidence" value="ECO:0007669"/>
    <property type="project" value="TreeGrafter"/>
</dbReference>
<name>A0A8J6FYP3_MICOH</name>
<keyword evidence="2 7" id="KW-0645">Protease</keyword>
<evidence type="ECO:0000313" key="8">
    <source>
        <dbReference type="Proteomes" id="UP000710432"/>
    </source>
</evidence>
<dbReference type="AlphaFoldDB" id="A0A8J6FYP3"/>
<keyword evidence="4" id="KW-0788">Thiol protease</keyword>
<proteinExistence type="inferred from homology"/>
<dbReference type="PANTHER" id="PTHR12606">
    <property type="entry name" value="SENTRIN/SUMO-SPECIFIC PROTEASE"/>
    <property type="match status" value="1"/>
</dbReference>